<reference evidence="1" key="1">
    <citation type="journal article" date="2013" name="BMC Genomics">
        <title>Unscrambling butterfly oogenesis.</title>
        <authorList>
            <person name="Carter J.M."/>
            <person name="Baker S.C."/>
            <person name="Pink R."/>
            <person name="Carter D.R."/>
            <person name="Collins A."/>
            <person name="Tomlin J."/>
            <person name="Gibbs M."/>
            <person name="Breuker C.J."/>
        </authorList>
    </citation>
    <scope>NUCLEOTIDE SEQUENCE</scope>
    <source>
        <tissue evidence="1">Ovary</tissue>
    </source>
</reference>
<reference evidence="1" key="2">
    <citation type="submission" date="2013-05" db="EMBL/GenBank/DDBJ databases">
        <authorList>
            <person name="Carter J.-M."/>
            <person name="Baker S.C."/>
            <person name="Pink R."/>
            <person name="Carter D.R.F."/>
            <person name="Collins A."/>
            <person name="Tomlin J."/>
            <person name="Gibbs M."/>
            <person name="Breuker C.J."/>
        </authorList>
    </citation>
    <scope>NUCLEOTIDE SEQUENCE</scope>
    <source>
        <tissue evidence="1">Ovary</tissue>
    </source>
</reference>
<accession>S4P5Q7</accession>
<proteinExistence type="predicted"/>
<sequence length="67" mass="7694">MGQFLTSMTNNEQMHDAFLHASLHANAYACRPSVKFCFQKWDHKKKVLAMIGSIQPVIEFPAFIYCT</sequence>
<organism evidence="1">
    <name type="scientific">Pararge aegeria</name>
    <name type="common">speckled wood butterfly</name>
    <dbReference type="NCBI Taxonomy" id="116150"/>
    <lineage>
        <taxon>Eukaryota</taxon>
        <taxon>Metazoa</taxon>
        <taxon>Ecdysozoa</taxon>
        <taxon>Arthropoda</taxon>
        <taxon>Hexapoda</taxon>
        <taxon>Insecta</taxon>
        <taxon>Pterygota</taxon>
        <taxon>Neoptera</taxon>
        <taxon>Endopterygota</taxon>
        <taxon>Lepidoptera</taxon>
        <taxon>Glossata</taxon>
        <taxon>Ditrysia</taxon>
        <taxon>Papilionoidea</taxon>
        <taxon>Nymphalidae</taxon>
        <taxon>Satyrinae</taxon>
        <taxon>Satyrini</taxon>
        <taxon>Parargina</taxon>
        <taxon>Pararge</taxon>
    </lineage>
</organism>
<name>S4P5Q7_9NEOP</name>
<protein>
    <submittedName>
        <fullName evidence="1">Uncharacterized protein</fullName>
    </submittedName>
</protein>
<evidence type="ECO:0000313" key="1">
    <source>
        <dbReference type="EMBL" id="JAA85359.1"/>
    </source>
</evidence>
<dbReference type="EMBL" id="GAIX01007201">
    <property type="protein sequence ID" value="JAA85359.1"/>
    <property type="molecule type" value="Transcribed_RNA"/>
</dbReference>
<dbReference type="AlphaFoldDB" id="S4P5Q7"/>